<comment type="caution">
    <text evidence="4">The sequence shown here is derived from an EMBL/GenBank/DDBJ whole genome shotgun (WGS) entry which is preliminary data.</text>
</comment>
<sequence length="180" mass="19601">MNKKVLIISTSLRQNSNSELLARQFARGAEEAGNRVETVSLRGKNIRFCMGCLACQKTGRCAIQDDMETITEKMREAEVICFATPVYYYEMSGQMKTMLDRANALFAADCAFRDIYLVTASAEAEYSAADGPIHGLEGWIACFEKARLAGVVRGGGAGDPGEMEGLTGKLDEAYEMGKAI</sequence>
<accession>A0A8J6MD05</accession>
<dbReference type="Pfam" id="PF03358">
    <property type="entry name" value="FMN_red"/>
    <property type="match status" value="1"/>
</dbReference>
<dbReference type="RefSeq" id="WP_186919283.1">
    <property type="nucleotide sequence ID" value="NZ_JACOPQ010000007.1"/>
</dbReference>
<reference evidence="4" key="1">
    <citation type="submission" date="2020-08" db="EMBL/GenBank/DDBJ databases">
        <title>Genome public.</title>
        <authorList>
            <person name="Liu C."/>
            <person name="Sun Q."/>
        </authorList>
    </citation>
    <scope>NUCLEOTIDE SEQUENCE</scope>
    <source>
        <strain evidence="4">NSJ-52</strain>
    </source>
</reference>
<organism evidence="4 5">
    <name type="scientific">Lawsonibacter faecis</name>
    <dbReference type="NCBI Taxonomy" id="2763052"/>
    <lineage>
        <taxon>Bacteria</taxon>
        <taxon>Bacillati</taxon>
        <taxon>Bacillota</taxon>
        <taxon>Clostridia</taxon>
        <taxon>Eubacteriales</taxon>
        <taxon>Oscillospiraceae</taxon>
        <taxon>Lawsonibacter</taxon>
    </lineage>
</organism>
<evidence type="ECO:0000256" key="1">
    <source>
        <dbReference type="ARBA" id="ARBA00022630"/>
    </source>
</evidence>
<dbReference type="PANTHER" id="PTHR43278">
    <property type="entry name" value="NAD(P)H-DEPENDENT FMN-CONTAINING OXIDOREDUCTASE YWQN-RELATED"/>
    <property type="match status" value="1"/>
</dbReference>
<protein>
    <submittedName>
        <fullName evidence="4">Flavodoxin family protein</fullName>
    </submittedName>
</protein>
<keyword evidence="1" id="KW-0285">Flavoprotein</keyword>
<proteinExistence type="predicted"/>
<dbReference type="GO" id="GO:0016491">
    <property type="term" value="F:oxidoreductase activity"/>
    <property type="evidence" value="ECO:0007669"/>
    <property type="project" value="InterPro"/>
</dbReference>
<keyword evidence="5" id="KW-1185">Reference proteome</keyword>
<gene>
    <name evidence="4" type="ORF">H8S62_10655</name>
</gene>
<evidence type="ECO:0000313" key="4">
    <source>
        <dbReference type="EMBL" id="MBC5737465.1"/>
    </source>
</evidence>
<dbReference type="InterPro" id="IPR005025">
    <property type="entry name" value="FMN_Rdtase-like_dom"/>
</dbReference>
<dbReference type="Proteomes" id="UP000607645">
    <property type="component" value="Unassembled WGS sequence"/>
</dbReference>
<name>A0A8J6MD05_9FIRM</name>
<evidence type="ECO:0000313" key="5">
    <source>
        <dbReference type="Proteomes" id="UP000607645"/>
    </source>
</evidence>
<keyword evidence="2" id="KW-0288">FMN</keyword>
<dbReference type="AlphaFoldDB" id="A0A8J6MD05"/>
<dbReference type="InterPro" id="IPR029039">
    <property type="entry name" value="Flavoprotein-like_sf"/>
</dbReference>
<evidence type="ECO:0000259" key="3">
    <source>
        <dbReference type="Pfam" id="PF03358"/>
    </source>
</evidence>
<feature type="domain" description="NADPH-dependent FMN reductase-like" evidence="3">
    <location>
        <begin position="4"/>
        <end position="112"/>
    </location>
</feature>
<dbReference type="PANTHER" id="PTHR43278:SF2">
    <property type="entry name" value="IRON-SULFUR FLAVOPROTEIN"/>
    <property type="match status" value="1"/>
</dbReference>
<dbReference type="EMBL" id="JACOPQ010000007">
    <property type="protein sequence ID" value="MBC5737465.1"/>
    <property type="molecule type" value="Genomic_DNA"/>
</dbReference>
<evidence type="ECO:0000256" key="2">
    <source>
        <dbReference type="ARBA" id="ARBA00022643"/>
    </source>
</evidence>
<dbReference type="SUPFAM" id="SSF52218">
    <property type="entry name" value="Flavoproteins"/>
    <property type="match status" value="1"/>
</dbReference>
<dbReference type="Gene3D" id="3.40.50.360">
    <property type="match status" value="1"/>
</dbReference>
<dbReference type="InterPro" id="IPR051796">
    <property type="entry name" value="ISF_SsuE-like"/>
</dbReference>